<comment type="cofactor">
    <cofactor evidence="1 12">
        <name>Mg(2+)</name>
        <dbReference type="ChEBI" id="CHEBI:18420"/>
    </cofactor>
</comment>
<dbReference type="GO" id="GO:0005524">
    <property type="term" value="F:ATP binding"/>
    <property type="evidence" value="ECO:0007669"/>
    <property type="project" value="UniProtKB-UniRule"/>
</dbReference>
<dbReference type="GO" id="GO:0004550">
    <property type="term" value="F:nucleoside diphosphate kinase activity"/>
    <property type="evidence" value="ECO:0007669"/>
    <property type="project" value="UniProtKB-UniRule"/>
</dbReference>
<evidence type="ECO:0000256" key="8">
    <source>
        <dbReference type="ARBA" id="ARBA00022777"/>
    </source>
</evidence>
<dbReference type="Pfam" id="PF00334">
    <property type="entry name" value="NDK"/>
    <property type="match status" value="1"/>
</dbReference>
<dbReference type="GO" id="GO:0006183">
    <property type="term" value="P:GTP biosynthetic process"/>
    <property type="evidence" value="ECO:0007669"/>
    <property type="project" value="UniProtKB-UniRule"/>
</dbReference>
<keyword evidence="8 12" id="KW-0418">Kinase</keyword>
<keyword evidence="10 12" id="KW-0460">Magnesium</keyword>
<dbReference type="AlphaFoldDB" id="A0A1F2UJG8"/>
<evidence type="ECO:0000256" key="5">
    <source>
        <dbReference type="ARBA" id="ARBA00022679"/>
    </source>
</evidence>
<evidence type="ECO:0000256" key="1">
    <source>
        <dbReference type="ARBA" id="ARBA00001946"/>
    </source>
</evidence>
<dbReference type="CDD" id="cd04413">
    <property type="entry name" value="NDPk_I"/>
    <property type="match status" value="1"/>
</dbReference>
<evidence type="ECO:0000256" key="12">
    <source>
        <dbReference type="HAMAP-Rule" id="MF_00451"/>
    </source>
</evidence>
<comment type="subunit">
    <text evidence="12">Homotetramer.</text>
</comment>
<evidence type="ECO:0000313" key="17">
    <source>
        <dbReference type="Proteomes" id="UP000178086"/>
    </source>
</evidence>
<feature type="active site" description="Pros-phosphohistidine intermediate" evidence="12 13">
    <location>
        <position position="115"/>
    </location>
</feature>
<dbReference type="InterPro" id="IPR034907">
    <property type="entry name" value="NDK-like_dom"/>
</dbReference>
<keyword evidence="12" id="KW-0963">Cytoplasm</keyword>
<dbReference type="PROSITE" id="PS51374">
    <property type="entry name" value="NDPK_LIKE"/>
    <property type="match status" value="1"/>
</dbReference>
<evidence type="ECO:0000256" key="4">
    <source>
        <dbReference type="ARBA" id="ARBA00017632"/>
    </source>
</evidence>
<feature type="binding site" evidence="12 13">
    <location>
        <position position="102"/>
    </location>
    <ligand>
        <name>ATP</name>
        <dbReference type="ChEBI" id="CHEBI:30616"/>
    </ligand>
</feature>
<proteinExistence type="inferred from homology"/>
<evidence type="ECO:0000256" key="13">
    <source>
        <dbReference type="PROSITE-ProRule" id="PRU00706"/>
    </source>
</evidence>
<comment type="catalytic activity">
    <reaction evidence="12">
        <text>a 2'-deoxyribonucleoside 5'-diphosphate + ATP = a 2'-deoxyribonucleoside 5'-triphosphate + ADP</text>
        <dbReference type="Rhea" id="RHEA:44640"/>
        <dbReference type="ChEBI" id="CHEBI:30616"/>
        <dbReference type="ChEBI" id="CHEBI:61560"/>
        <dbReference type="ChEBI" id="CHEBI:73316"/>
        <dbReference type="ChEBI" id="CHEBI:456216"/>
        <dbReference type="EC" id="2.7.4.6"/>
    </reaction>
</comment>
<dbReference type="FunFam" id="3.30.70.141:FF:000003">
    <property type="entry name" value="Nucleoside diphosphate kinase"/>
    <property type="match status" value="1"/>
</dbReference>
<dbReference type="HAMAP" id="MF_00451">
    <property type="entry name" value="NDP_kinase"/>
    <property type="match status" value="1"/>
</dbReference>
<feature type="binding site" evidence="12 13">
    <location>
        <position position="57"/>
    </location>
    <ligand>
        <name>ATP</name>
        <dbReference type="ChEBI" id="CHEBI:30616"/>
    </ligand>
</feature>
<evidence type="ECO:0000256" key="10">
    <source>
        <dbReference type="ARBA" id="ARBA00022842"/>
    </source>
</evidence>
<comment type="similarity">
    <text evidence="2 12 13 14">Belongs to the NDK family.</text>
</comment>
<accession>A0A1F2UJG8</accession>
<comment type="subcellular location">
    <subcellularLocation>
        <location evidence="12">Cytoplasm</location>
    </subcellularLocation>
</comment>
<dbReference type="EC" id="2.7.4.6" evidence="3 12"/>
<dbReference type="Gene3D" id="3.30.70.141">
    <property type="entry name" value="Nucleoside diphosphate kinase-like domain"/>
    <property type="match status" value="1"/>
</dbReference>
<evidence type="ECO:0000256" key="2">
    <source>
        <dbReference type="ARBA" id="ARBA00008142"/>
    </source>
</evidence>
<comment type="catalytic activity">
    <reaction evidence="12">
        <text>a ribonucleoside 5'-diphosphate + ATP = a ribonucleoside 5'-triphosphate + ADP</text>
        <dbReference type="Rhea" id="RHEA:18113"/>
        <dbReference type="ChEBI" id="CHEBI:30616"/>
        <dbReference type="ChEBI" id="CHEBI:57930"/>
        <dbReference type="ChEBI" id="CHEBI:61557"/>
        <dbReference type="ChEBI" id="CHEBI:456216"/>
        <dbReference type="EC" id="2.7.4.6"/>
    </reaction>
</comment>
<keyword evidence="9 12" id="KW-0067">ATP-binding</keyword>
<feature type="binding site" evidence="12 13">
    <location>
        <position position="91"/>
    </location>
    <ligand>
        <name>ATP</name>
        <dbReference type="ChEBI" id="CHEBI:30616"/>
    </ligand>
</feature>
<keyword evidence="6 12" id="KW-0479">Metal-binding</keyword>
<keyword evidence="11 12" id="KW-0546">Nucleotide metabolism</keyword>
<organism evidence="16 17">
    <name type="scientific">Candidatus Aquicultor primus</name>
    <dbReference type="NCBI Taxonomy" id="1797195"/>
    <lineage>
        <taxon>Bacteria</taxon>
        <taxon>Bacillati</taxon>
        <taxon>Actinomycetota</taxon>
        <taxon>Candidatus Aquicultoria</taxon>
        <taxon>Candidatus Aquicultorales</taxon>
        <taxon>Candidatus Aquicultoraceae</taxon>
        <taxon>Candidatus Aquicultor</taxon>
    </lineage>
</organism>
<evidence type="ECO:0000256" key="7">
    <source>
        <dbReference type="ARBA" id="ARBA00022741"/>
    </source>
</evidence>
<feature type="binding site" evidence="12 13">
    <location>
        <position position="85"/>
    </location>
    <ligand>
        <name>ATP</name>
        <dbReference type="ChEBI" id="CHEBI:30616"/>
    </ligand>
</feature>
<evidence type="ECO:0000256" key="3">
    <source>
        <dbReference type="ARBA" id="ARBA00012966"/>
    </source>
</evidence>
<keyword evidence="7 12" id="KW-0547">Nucleotide-binding</keyword>
<feature type="binding site" evidence="12 13">
    <location>
        <position position="112"/>
    </location>
    <ligand>
        <name>ATP</name>
        <dbReference type="ChEBI" id="CHEBI:30616"/>
    </ligand>
</feature>
<dbReference type="SUPFAM" id="SSF54919">
    <property type="entry name" value="Nucleoside diphosphate kinase, NDK"/>
    <property type="match status" value="1"/>
</dbReference>
<dbReference type="GO" id="GO:0046872">
    <property type="term" value="F:metal ion binding"/>
    <property type="evidence" value="ECO:0007669"/>
    <property type="project" value="UniProtKB-KW"/>
</dbReference>
<comment type="function">
    <text evidence="12">Major role in the synthesis of nucleoside triphosphates other than ATP. The ATP gamma phosphate is transferred to the NDP beta phosphate via a ping-pong mechanism, using a phosphorylated active-site intermediate.</text>
</comment>
<reference evidence="16 17" key="1">
    <citation type="journal article" date="2016" name="Nat. Commun.">
        <title>Thousands of microbial genomes shed light on interconnected biogeochemical processes in an aquifer system.</title>
        <authorList>
            <person name="Anantharaman K."/>
            <person name="Brown C.T."/>
            <person name="Hug L.A."/>
            <person name="Sharon I."/>
            <person name="Castelle C.J."/>
            <person name="Probst A.J."/>
            <person name="Thomas B.C."/>
            <person name="Singh A."/>
            <person name="Wilkins M.J."/>
            <person name="Karaoz U."/>
            <person name="Brodie E.L."/>
            <person name="Williams K.H."/>
            <person name="Hubbard S.S."/>
            <person name="Banfield J.F."/>
        </authorList>
    </citation>
    <scope>NUCLEOTIDE SEQUENCE [LARGE SCALE GENOMIC DNA]</scope>
</reference>
<dbReference type="InterPro" id="IPR001564">
    <property type="entry name" value="Nucleoside_diP_kinase"/>
</dbReference>
<comment type="caution">
    <text evidence="16">The sequence shown here is derived from an EMBL/GenBank/DDBJ whole genome shotgun (WGS) entry which is preliminary data.</text>
</comment>
<dbReference type="NCBIfam" id="NF001908">
    <property type="entry name" value="PRK00668.1"/>
    <property type="match status" value="1"/>
</dbReference>
<dbReference type="PRINTS" id="PR01243">
    <property type="entry name" value="NUCDPKINASE"/>
</dbReference>
<evidence type="ECO:0000256" key="9">
    <source>
        <dbReference type="ARBA" id="ARBA00022840"/>
    </source>
</evidence>
<evidence type="ECO:0000256" key="6">
    <source>
        <dbReference type="ARBA" id="ARBA00022723"/>
    </source>
</evidence>
<keyword evidence="5 12" id="KW-0808">Transferase</keyword>
<dbReference type="GO" id="GO:0006241">
    <property type="term" value="P:CTP biosynthetic process"/>
    <property type="evidence" value="ECO:0007669"/>
    <property type="project" value="UniProtKB-UniRule"/>
</dbReference>
<dbReference type="EMBL" id="MELI01000074">
    <property type="protein sequence ID" value="OFW33159.1"/>
    <property type="molecule type" value="Genomic_DNA"/>
</dbReference>
<dbReference type="GO" id="GO:0005737">
    <property type="term" value="C:cytoplasm"/>
    <property type="evidence" value="ECO:0007669"/>
    <property type="project" value="UniProtKB-SubCell"/>
</dbReference>
<protein>
    <recommendedName>
        <fullName evidence="4 12">Nucleoside diphosphate kinase</fullName>
        <shortName evidence="12">NDK</shortName>
        <shortName evidence="12">NDP kinase</shortName>
        <ecNumber evidence="3 12">2.7.4.6</ecNumber>
    </recommendedName>
    <alternativeName>
        <fullName evidence="12">Nucleoside-2-P kinase</fullName>
    </alternativeName>
</protein>
<name>A0A1F2UJG8_9ACTN</name>
<dbReference type="SMART" id="SM00562">
    <property type="entry name" value="NDK"/>
    <property type="match status" value="1"/>
</dbReference>
<evidence type="ECO:0000313" key="16">
    <source>
        <dbReference type="EMBL" id="OFW33159.1"/>
    </source>
</evidence>
<feature type="domain" description="Nucleoside diphosphate kinase-like" evidence="15">
    <location>
        <begin position="1"/>
        <end position="138"/>
    </location>
</feature>
<dbReference type="InterPro" id="IPR036850">
    <property type="entry name" value="NDK-like_dom_sf"/>
</dbReference>
<dbReference type="GO" id="GO:0006228">
    <property type="term" value="P:UTP biosynthetic process"/>
    <property type="evidence" value="ECO:0007669"/>
    <property type="project" value="UniProtKB-UniRule"/>
</dbReference>
<evidence type="ECO:0000259" key="15">
    <source>
        <dbReference type="SMART" id="SM00562"/>
    </source>
</evidence>
<keyword evidence="12" id="KW-0597">Phosphoprotein</keyword>
<dbReference type="Proteomes" id="UP000178086">
    <property type="component" value="Unassembled WGS sequence"/>
</dbReference>
<gene>
    <name evidence="12" type="primary">ndk</name>
    <name evidence="16" type="ORF">A2074_05840</name>
</gene>
<evidence type="ECO:0000256" key="11">
    <source>
        <dbReference type="ARBA" id="ARBA00023080"/>
    </source>
</evidence>
<feature type="binding site" evidence="12 13">
    <location>
        <position position="9"/>
    </location>
    <ligand>
        <name>ATP</name>
        <dbReference type="ChEBI" id="CHEBI:30616"/>
    </ligand>
</feature>
<dbReference type="PANTHER" id="PTHR11349">
    <property type="entry name" value="NUCLEOSIDE DIPHOSPHATE KINASE"/>
    <property type="match status" value="1"/>
</dbReference>
<sequence length="138" mass="15242">MERTFTMIKPDGVKKALVGEIVKRYQDAGLQLVALKLTRLSRDKAEELYSVHQGKPFYMELVDFITSGPVAPMVIEGDNAVSRVRDIMGATNPKDADKGTIRGDFAEEVSENIVHGADSVESANREIPIFFNDDELVG</sequence>
<evidence type="ECO:0000256" key="14">
    <source>
        <dbReference type="RuleBase" id="RU004011"/>
    </source>
</evidence>